<dbReference type="PANTHER" id="PTHR19375">
    <property type="entry name" value="HEAT SHOCK PROTEIN 70KDA"/>
    <property type="match status" value="1"/>
</dbReference>
<keyword evidence="5" id="KW-0143">Chaperone</keyword>
<dbReference type="RefSeq" id="WP_380319606.1">
    <property type="nucleotide sequence ID" value="NZ_JBHYPW010000009.1"/>
</dbReference>
<dbReference type="Proteomes" id="UP001599542">
    <property type="component" value="Unassembled WGS sequence"/>
</dbReference>
<feature type="transmembrane region" description="Helical" evidence="7">
    <location>
        <begin position="503"/>
        <end position="523"/>
    </location>
</feature>
<keyword evidence="2" id="KW-0547">Nucleotide-binding</keyword>
<dbReference type="Gene3D" id="3.30.420.40">
    <property type="match status" value="2"/>
</dbReference>
<proteinExistence type="inferred from homology"/>
<feature type="transmembrane region" description="Helical" evidence="7">
    <location>
        <begin position="473"/>
        <end position="497"/>
    </location>
</feature>
<protein>
    <submittedName>
        <fullName evidence="8">Hsp70 family protein</fullName>
    </submittedName>
</protein>
<evidence type="ECO:0000256" key="3">
    <source>
        <dbReference type="ARBA" id="ARBA00022840"/>
    </source>
</evidence>
<dbReference type="PROSITE" id="PS01036">
    <property type="entry name" value="HSP70_3"/>
    <property type="match status" value="1"/>
</dbReference>
<keyword evidence="4" id="KW-0346">Stress response</keyword>
<feature type="transmembrane region" description="Helical" evidence="7">
    <location>
        <begin position="817"/>
        <end position="835"/>
    </location>
</feature>
<keyword evidence="7" id="KW-0472">Membrane</keyword>
<comment type="caution">
    <text evidence="8">The sequence shown here is derived from an EMBL/GenBank/DDBJ whole genome shotgun (WGS) entry which is preliminary data.</text>
</comment>
<dbReference type="InterPro" id="IPR011053">
    <property type="entry name" value="Single_hybrid_motif"/>
</dbReference>
<gene>
    <name evidence="8" type="ORF">ACFW6T_05905</name>
</gene>
<name>A0ABW6GFL4_9ACTN</name>
<feature type="region of interest" description="Disordered" evidence="6">
    <location>
        <begin position="446"/>
        <end position="469"/>
    </location>
</feature>
<reference evidence="8 9" key="1">
    <citation type="submission" date="2024-09" db="EMBL/GenBank/DDBJ databases">
        <title>The Natural Products Discovery Center: Release of the First 8490 Sequenced Strains for Exploring Actinobacteria Biosynthetic Diversity.</title>
        <authorList>
            <person name="Kalkreuter E."/>
            <person name="Kautsar S.A."/>
            <person name="Yang D."/>
            <person name="Bader C.D."/>
            <person name="Teijaro C.N."/>
            <person name="Fluegel L."/>
            <person name="Davis C.M."/>
            <person name="Simpson J.R."/>
            <person name="Lauterbach L."/>
            <person name="Steele A.D."/>
            <person name="Gui C."/>
            <person name="Meng S."/>
            <person name="Li G."/>
            <person name="Viehrig K."/>
            <person name="Ye F."/>
            <person name="Su P."/>
            <person name="Kiefer A.F."/>
            <person name="Nichols A."/>
            <person name="Cepeda A.J."/>
            <person name="Yan W."/>
            <person name="Fan B."/>
            <person name="Jiang Y."/>
            <person name="Adhikari A."/>
            <person name="Zheng C.-J."/>
            <person name="Schuster L."/>
            <person name="Cowan T.M."/>
            <person name="Smanski M.J."/>
            <person name="Chevrette M.G."/>
            <person name="De Carvalho L.P.S."/>
            <person name="Shen B."/>
        </authorList>
    </citation>
    <scope>NUCLEOTIDE SEQUENCE [LARGE SCALE GENOMIC DNA]</scope>
    <source>
        <strain evidence="8 9">NPDC058753</strain>
    </source>
</reference>
<feature type="transmembrane region" description="Helical" evidence="7">
    <location>
        <begin position="790"/>
        <end position="810"/>
    </location>
</feature>
<keyword evidence="7" id="KW-0812">Transmembrane</keyword>
<dbReference type="Pfam" id="PF00012">
    <property type="entry name" value="HSP70"/>
    <property type="match status" value="1"/>
</dbReference>
<feature type="transmembrane region" description="Helical" evidence="7">
    <location>
        <begin position="660"/>
        <end position="679"/>
    </location>
</feature>
<dbReference type="Gene3D" id="3.90.640.10">
    <property type="entry name" value="Actin, Chain A, domain 4"/>
    <property type="match status" value="1"/>
</dbReference>
<evidence type="ECO:0000256" key="1">
    <source>
        <dbReference type="ARBA" id="ARBA00007381"/>
    </source>
</evidence>
<evidence type="ECO:0000256" key="4">
    <source>
        <dbReference type="ARBA" id="ARBA00023016"/>
    </source>
</evidence>
<dbReference type="SUPFAM" id="SSF53067">
    <property type="entry name" value="Actin-like ATPase domain"/>
    <property type="match status" value="2"/>
</dbReference>
<comment type="similarity">
    <text evidence="1">Belongs to the heat shock protein 70 family.</text>
</comment>
<evidence type="ECO:0000313" key="9">
    <source>
        <dbReference type="Proteomes" id="UP001599542"/>
    </source>
</evidence>
<feature type="transmembrane region" description="Helical" evidence="7">
    <location>
        <begin position="572"/>
        <end position="592"/>
    </location>
</feature>
<evidence type="ECO:0000256" key="7">
    <source>
        <dbReference type="SAM" id="Phobius"/>
    </source>
</evidence>
<organism evidence="8 9">
    <name type="scientific">Kitasatospora phosalacinea</name>
    <dbReference type="NCBI Taxonomy" id="2065"/>
    <lineage>
        <taxon>Bacteria</taxon>
        <taxon>Bacillati</taxon>
        <taxon>Actinomycetota</taxon>
        <taxon>Actinomycetes</taxon>
        <taxon>Kitasatosporales</taxon>
        <taxon>Streptomycetaceae</taxon>
        <taxon>Kitasatospora</taxon>
    </lineage>
</organism>
<feature type="transmembrane region" description="Helical" evidence="7">
    <location>
        <begin position="847"/>
        <end position="864"/>
    </location>
</feature>
<accession>A0ABW6GFL4</accession>
<sequence length="870" mass="88846">MQEPVLVVDFGTSSSAAAVVTDRGERLVKEPSSGLLSWPSAVAAGPDGVLLVGSAAERRKRAEPEGYRAEFKRDLGESAPVPLGGRNYSATALVAAVLAEFRAQAGVMTGRAVGRLVVTVPASYGPVDPRRDAMLAAGREAGFESVELLAEPVAAAHAAVVGEPFGPGRTVLVYDFGGGTFDTALVRFDAAGVPAVLGHAALDDCGGRDVDALLAGRIRERGREWLEPLLGAGGAGALRARLELGDFVRRIKHQLTESGEVEDYLTPLGPASRVARTELDALIAPLLERTVACCQRLLADCGVRAKDVDAVLLVGGTTRVPAVRALLAQRLGRPLRQVEDPDLAVVHGAAAWAARAADRRLTPVELPLHTRPLAWNFPGGNAELAEWTVPPGATYEPGDTLGALRLPDGSLWSLTASAAGRVEAPLVEPGTAVAPGAWLLAVRPRTTTADPDADPADGGGTGRPDRTPWPGRTAWTLAALAGAGLLAYGLAATLTYLAPTAALLVLLGYAGAVLGAAGAAAGFRGAAGGWQRLLAGVAVLLFSAQQWWKGGWYEGAPYRVSLRPPLDGDLRWSSLLFAVLMLLGTGLSALALTVRRRRRGDAVAGDAVASGSGADRSRAAGAGGLVAGLVGAVLGSGTAAEALAWTDWTQESLADTTLPLVLLPVAAAGPAGAWLVRGLRSADRALWTRGAAVAAVALVVAWARHTSSLSDGLVLTQWPFPALCVLTAAAAGAGLALAAEPDLPRVAALPGASWVLLWTTALLLVVGVVPPGLRDEGVNWLALTSSPAELAVALLLVGSCAGAAAARTGLPGRRAGAALGALLALGGALALCATQTEGAGLETLPRIAPFVLAALAATWSVRLARAGERP</sequence>
<evidence type="ECO:0000256" key="6">
    <source>
        <dbReference type="SAM" id="MobiDB-lite"/>
    </source>
</evidence>
<dbReference type="EMBL" id="JBHYPX010000007">
    <property type="protein sequence ID" value="MFE1351509.1"/>
    <property type="molecule type" value="Genomic_DNA"/>
</dbReference>
<evidence type="ECO:0000256" key="2">
    <source>
        <dbReference type="ARBA" id="ARBA00022741"/>
    </source>
</evidence>
<feature type="transmembrane region" description="Helical" evidence="7">
    <location>
        <begin position="619"/>
        <end position="640"/>
    </location>
</feature>
<feature type="transmembrane region" description="Helical" evidence="7">
    <location>
        <begin position="718"/>
        <end position="739"/>
    </location>
</feature>
<keyword evidence="3" id="KW-0067">ATP-binding</keyword>
<keyword evidence="9" id="KW-1185">Reference proteome</keyword>
<keyword evidence="7" id="KW-1133">Transmembrane helix</keyword>
<dbReference type="PRINTS" id="PR00301">
    <property type="entry name" value="HEATSHOCK70"/>
</dbReference>
<dbReference type="InterPro" id="IPR043129">
    <property type="entry name" value="ATPase_NBD"/>
</dbReference>
<dbReference type="InterPro" id="IPR013126">
    <property type="entry name" value="Hsp_70_fam"/>
</dbReference>
<dbReference type="SUPFAM" id="SSF51230">
    <property type="entry name" value="Single hybrid motif"/>
    <property type="match status" value="1"/>
</dbReference>
<dbReference type="InterPro" id="IPR018181">
    <property type="entry name" value="Heat_shock_70_CS"/>
</dbReference>
<evidence type="ECO:0000313" key="8">
    <source>
        <dbReference type="EMBL" id="MFE1351509.1"/>
    </source>
</evidence>
<feature type="transmembrane region" description="Helical" evidence="7">
    <location>
        <begin position="751"/>
        <end position="770"/>
    </location>
</feature>
<evidence type="ECO:0000256" key="5">
    <source>
        <dbReference type="ARBA" id="ARBA00023186"/>
    </source>
</evidence>
<feature type="transmembrane region" description="Helical" evidence="7">
    <location>
        <begin position="686"/>
        <end position="703"/>
    </location>
</feature>